<dbReference type="GeneID" id="25904763"/>
<feature type="compositionally biased region" description="Low complexity" evidence="1">
    <location>
        <begin position="66"/>
        <end position="80"/>
    </location>
</feature>
<dbReference type="AlphaFoldDB" id="A0A0L0G5H2"/>
<proteinExistence type="predicted"/>
<evidence type="ECO:0000313" key="3">
    <source>
        <dbReference type="Proteomes" id="UP000054560"/>
    </source>
</evidence>
<evidence type="ECO:0000313" key="2">
    <source>
        <dbReference type="EMBL" id="KNC83503.1"/>
    </source>
</evidence>
<name>A0A0L0G5H2_9EUKA</name>
<dbReference type="Proteomes" id="UP000054560">
    <property type="component" value="Unassembled WGS sequence"/>
</dbReference>
<protein>
    <submittedName>
        <fullName evidence="2">Uncharacterized protein</fullName>
    </submittedName>
</protein>
<keyword evidence="3" id="KW-1185">Reference proteome</keyword>
<dbReference type="EMBL" id="KQ241829">
    <property type="protein sequence ID" value="KNC83503.1"/>
    <property type="molecule type" value="Genomic_DNA"/>
</dbReference>
<evidence type="ECO:0000256" key="1">
    <source>
        <dbReference type="SAM" id="MobiDB-lite"/>
    </source>
</evidence>
<reference evidence="2 3" key="1">
    <citation type="submission" date="2011-02" db="EMBL/GenBank/DDBJ databases">
        <title>The Genome Sequence of Sphaeroforma arctica JP610.</title>
        <authorList>
            <consortium name="The Broad Institute Genome Sequencing Platform"/>
            <person name="Russ C."/>
            <person name="Cuomo C."/>
            <person name="Young S.K."/>
            <person name="Zeng Q."/>
            <person name="Gargeya S."/>
            <person name="Alvarado L."/>
            <person name="Berlin A."/>
            <person name="Chapman S.B."/>
            <person name="Chen Z."/>
            <person name="Freedman E."/>
            <person name="Gellesch M."/>
            <person name="Goldberg J."/>
            <person name="Griggs A."/>
            <person name="Gujja S."/>
            <person name="Heilman E."/>
            <person name="Heiman D."/>
            <person name="Howarth C."/>
            <person name="Mehta T."/>
            <person name="Neiman D."/>
            <person name="Pearson M."/>
            <person name="Roberts A."/>
            <person name="Saif S."/>
            <person name="Shea T."/>
            <person name="Shenoy N."/>
            <person name="Sisk P."/>
            <person name="Stolte C."/>
            <person name="Sykes S."/>
            <person name="White J."/>
            <person name="Yandava C."/>
            <person name="Burger G."/>
            <person name="Gray M.W."/>
            <person name="Holland P.W.H."/>
            <person name="King N."/>
            <person name="Lang F.B.F."/>
            <person name="Roger A.J."/>
            <person name="Ruiz-Trillo I."/>
            <person name="Haas B."/>
            <person name="Nusbaum C."/>
            <person name="Birren B."/>
        </authorList>
    </citation>
    <scope>NUCLEOTIDE SEQUENCE [LARGE SCALE GENOMIC DNA]</scope>
    <source>
        <strain evidence="2 3">JP610</strain>
    </source>
</reference>
<feature type="region of interest" description="Disordered" evidence="1">
    <location>
        <begin position="56"/>
        <end position="81"/>
    </location>
</feature>
<dbReference type="RefSeq" id="XP_014157405.1">
    <property type="nucleotide sequence ID" value="XM_014301930.1"/>
</dbReference>
<accession>A0A0L0G5H2</accession>
<organism evidence="2 3">
    <name type="scientific">Sphaeroforma arctica JP610</name>
    <dbReference type="NCBI Taxonomy" id="667725"/>
    <lineage>
        <taxon>Eukaryota</taxon>
        <taxon>Ichthyosporea</taxon>
        <taxon>Ichthyophonida</taxon>
        <taxon>Sphaeroforma</taxon>
    </lineage>
</organism>
<gene>
    <name evidence="2" type="ORF">SARC_04259</name>
</gene>
<sequence>MACSSYGDSLKKSVDQAVLQPTTARLNETYEKRQRAASAADVEVQTNEADSVNIYTTPADDAVPPTESASNTTESNTQTAVPSITRSLSWILSD</sequence>